<feature type="compositionally biased region" description="Low complexity" evidence="1">
    <location>
        <begin position="10"/>
        <end position="21"/>
    </location>
</feature>
<dbReference type="EMBL" id="BT087180">
    <property type="protein sequence ID" value="ACR37533.1"/>
    <property type="molecule type" value="mRNA"/>
</dbReference>
<dbReference type="AlphaFoldDB" id="C4J8N3"/>
<dbReference type="KEGG" id="zma:103633351"/>
<organism evidence="2">
    <name type="scientific">Zea mays</name>
    <name type="common">Maize</name>
    <dbReference type="NCBI Taxonomy" id="4577"/>
    <lineage>
        <taxon>Eukaryota</taxon>
        <taxon>Viridiplantae</taxon>
        <taxon>Streptophyta</taxon>
        <taxon>Embryophyta</taxon>
        <taxon>Tracheophyta</taxon>
        <taxon>Spermatophyta</taxon>
        <taxon>Magnoliopsida</taxon>
        <taxon>Liliopsida</taxon>
        <taxon>Poales</taxon>
        <taxon>Poaceae</taxon>
        <taxon>PACMAD clade</taxon>
        <taxon>Panicoideae</taxon>
        <taxon>Andropogonodae</taxon>
        <taxon>Andropogoneae</taxon>
        <taxon>Tripsacinae</taxon>
        <taxon>Zea</taxon>
    </lineage>
</organism>
<protein>
    <submittedName>
        <fullName evidence="2">Uncharacterized protein</fullName>
    </submittedName>
</protein>
<dbReference type="RefSeq" id="NP_001334151.1">
    <property type="nucleotide sequence ID" value="NM_001347222.1"/>
</dbReference>
<feature type="region of interest" description="Disordered" evidence="1">
    <location>
        <begin position="1"/>
        <end position="39"/>
    </location>
</feature>
<evidence type="ECO:0000256" key="1">
    <source>
        <dbReference type="SAM" id="MobiDB-lite"/>
    </source>
</evidence>
<dbReference type="OrthoDB" id="1905265at2759"/>
<reference evidence="2" key="1">
    <citation type="journal article" date="2009" name="PLoS Genet.">
        <title>Sequencing, mapping, and analysis of 27,455 maize full-length cDNAs.</title>
        <authorList>
            <person name="Soderlund C."/>
            <person name="Descour A."/>
            <person name="Kudrna D."/>
            <person name="Bomhoff M."/>
            <person name="Boyd L."/>
            <person name="Currie J."/>
            <person name="Angelova A."/>
            <person name="Collura K."/>
            <person name="Wissotski M."/>
            <person name="Ashley E."/>
            <person name="Morrow D."/>
            <person name="Fernandes J."/>
            <person name="Walbot V."/>
            <person name="Yu Y."/>
        </authorList>
    </citation>
    <scope>NUCLEOTIDE SEQUENCE</scope>
    <source>
        <strain evidence="2">B73</strain>
    </source>
</reference>
<dbReference type="GeneID" id="103633351"/>
<accession>C4J8N3</accession>
<evidence type="ECO:0000313" key="2">
    <source>
        <dbReference type="EMBL" id="ACR37533.1"/>
    </source>
</evidence>
<proteinExistence type="evidence at transcript level"/>
<name>C4J8N3_MAIZE</name>
<sequence length="39" mass="3907">MPRPAPSCASSGISSTSPRPSAGIRQATTPPWSGVRSPA</sequence>